<name>A0A7C5TH39_9CREN</name>
<gene>
    <name evidence="2" type="ORF">ENM84_01255</name>
</gene>
<keyword evidence="1" id="KW-0472">Membrane</keyword>
<dbReference type="AlphaFoldDB" id="A0A7C5TH39"/>
<keyword evidence="1" id="KW-1133">Transmembrane helix</keyword>
<comment type="caution">
    <text evidence="2">The sequence shown here is derived from an EMBL/GenBank/DDBJ whole genome shotgun (WGS) entry which is preliminary data.</text>
</comment>
<feature type="transmembrane region" description="Helical" evidence="1">
    <location>
        <begin position="45"/>
        <end position="66"/>
    </location>
</feature>
<sequence>MAEILPIIIFAIYLAIYVSLSFIAFKSGGRGLAEYLVARGTIGRITGVFTLISIYVNVYGFIRYTAALYTAGYDWLLVDLTYN</sequence>
<accession>A0A7C5TH39</accession>
<feature type="transmembrane region" description="Helical" evidence="1">
    <location>
        <begin position="6"/>
        <end position="25"/>
    </location>
</feature>
<dbReference type="PROSITE" id="PS50283">
    <property type="entry name" value="NA_SOLUT_SYMP_3"/>
    <property type="match status" value="1"/>
</dbReference>
<reference evidence="2" key="1">
    <citation type="journal article" date="2020" name="mSystems">
        <title>Genome- and Community-Level Interaction Insights into Carbon Utilization and Element Cycling Functions of Hydrothermarchaeota in Hydrothermal Sediment.</title>
        <authorList>
            <person name="Zhou Z."/>
            <person name="Liu Y."/>
            <person name="Xu W."/>
            <person name="Pan J."/>
            <person name="Luo Z.H."/>
            <person name="Li M."/>
        </authorList>
    </citation>
    <scope>NUCLEOTIDE SEQUENCE [LARGE SCALE GENOMIC DNA]</scope>
    <source>
        <strain evidence="2">SpSt-1121</strain>
    </source>
</reference>
<evidence type="ECO:0008006" key="3">
    <source>
        <dbReference type="Google" id="ProtNLM"/>
    </source>
</evidence>
<proteinExistence type="predicted"/>
<organism evidence="2">
    <name type="scientific">Ignisphaera aggregans</name>
    <dbReference type="NCBI Taxonomy" id="334771"/>
    <lineage>
        <taxon>Archaea</taxon>
        <taxon>Thermoproteota</taxon>
        <taxon>Thermoprotei</taxon>
        <taxon>Desulfurococcales</taxon>
        <taxon>Desulfurococcaceae</taxon>
        <taxon>Ignisphaera</taxon>
    </lineage>
</organism>
<keyword evidence="1" id="KW-0812">Transmembrane</keyword>
<dbReference type="GO" id="GO:0016020">
    <property type="term" value="C:membrane"/>
    <property type="evidence" value="ECO:0007669"/>
    <property type="project" value="InterPro"/>
</dbReference>
<dbReference type="InterPro" id="IPR001734">
    <property type="entry name" value="Na/solute_symporter"/>
</dbReference>
<dbReference type="EMBL" id="DRZI01000042">
    <property type="protein sequence ID" value="HHP81271.1"/>
    <property type="molecule type" value="Genomic_DNA"/>
</dbReference>
<dbReference type="GO" id="GO:0022857">
    <property type="term" value="F:transmembrane transporter activity"/>
    <property type="evidence" value="ECO:0007669"/>
    <property type="project" value="InterPro"/>
</dbReference>
<protein>
    <recommendedName>
        <fullName evidence="3">Sodium:solute symporter family protein</fullName>
    </recommendedName>
</protein>
<evidence type="ECO:0000313" key="2">
    <source>
        <dbReference type="EMBL" id="HHP81271.1"/>
    </source>
</evidence>
<evidence type="ECO:0000256" key="1">
    <source>
        <dbReference type="SAM" id="Phobius"/>
    </source>
</evidence>